<accession>A0A4V3EML9</accession>
<protein>
    <submittedName>
        <fullName evidence="1">Putative hydrolase/coenzyme F420 biosynthesis associated uncharacterized protein</fullName>
    </submittedName>
</protein>
<dbReference type="NCBIfam" id="TIGR03883">
    <property type="entry name" value="DUF2342_F420"/>
    <property type="match status" value="1"/>
</dbReference>
<sequence>MDVSVDQRLARATALALVRPGPKLTAEKAREVVADLRSSAEQAADHVGRITGLQVPPADPAVAVIDRPSWIRSNLAMMGELLAGPAGASRPSVAERASSVQLGAMMAFLSGSVLGQFDPFGDPQRLLLVAPNIVSVQQKLGLRAHDFRLWVCLHEETHRVQFTHAPWLADHLRDHLRSFLDNLQPGGISMIIGGADYLQQIARNSGQEEVLDQLVATMSLLEGHADVIMDEVGPAVVPTVRTIRRRFDARRQAKGFAAVIRKVFGLDAKLRQYTEGAAFCRAVMAEVGMSGLNHIWTSPNTLPNAAEIAEPTLWLSRMGSLPRV</sequence>
<dbReference type="GO" id="GO:0016787">
    <property type="term" value="F:hydrolase activity"/>
    <property type="evidence" value="ECO:0007669"/>
    <property type="project" value="UniProtKB-KW"/>
</dbReference>
<evidence type="ECO:0000313" key="2">
    <source>
        <dbReference type="Proteomes" id="UP000295371"/>
    </source>
</evidence>
<reference evidence="1 2" key="1">
    <citation type="submission" date="2019-03" db="EMBL/GenBank/DDBJ databases">
        <title>Genomic Encyclopedia of Archaeal and Bacterial Type Strains, Phase II (KMG-II): from individual species to whole genera.</title>
        <authorList>
            <person name="Goeker M."/>
        </authorList>
    </citation>
    <scope>NUCLEOTIDE SEQUENCE [LARGE SCALE GENOMIC DNA]</scope>
    <source>
        <strain evidence="1 2">DSM 24323</strain>
    </source>
</reference>
<dbReference type="PANTHER" id="PTHR39420:SF1">
    <property type="entry name" value="HYDROLASE"/>
    <property type="match status" value="1"/>
</dbReference>
<dbReference type="Gene3D" id="1.20.150.30">
    <property type="entry name" value="Zincin-like metallopeptidase, N-terminal domain"/>
    <property type="match status" value="1"/>
</dbReference>
<name>A0A4V3EML9_9ACTN</name>
<keyword evidence="2" id="KW-1185">Reference proteome</keyword>
<comment type="caution">
    <text evidence="1">The sequence shown here is derived from an EMBL/GenBank/DDBJ whole genome shotgun (WGS) entry which is preliminary data.</text>
</comment>
<dbReference type="RefSeq" id="WP_133755850.1">
    <property type="nucleotide sequence ID" value="NZ_SOAW01000003.1"/>
</dbReference>
<dbReference type="PANTHER" id="PTHR39420">
    <property type="match status" value="1"/>
</dbReference>
<dbReference type="NCBIfam" id="TIGR03624">
    <property type="entry name" value="putative hydrolase"/>
    <property type="match status" value="1"/>
</dbReference>
<dbReference type="OrthoDB" id="142939at2"/>
<gene>
    <name evidence="1" type="ORF">CLV29_2951</name>
</gene>
<keyword evidence="1" id="KW-0378">Hydrolase</keyword>
<dbReference type="InterPro" id="IPR018766">
    <property type="entry name" value="Zinicin_2"/>
</dbReference>
<dbReference type="InterPro" id="IPR042271">
    <property type="entry name" value="Zinicin_2_N"/>
</dbReference>
<dbReference type="AlphaFoldDB" id="A0A4V3EML9"/>
<proteinExistence type="predicted"/>
<dbReference type="Proteomes" id="UP000295371">
    <property type="component" value="Unassembled WGS sequence"/>
</dbReference>
<dbReference type="SUPFAM" id="SSF55486">
    <property type="entry name" value="Metalloproteases ('zincins'), catalytic domain"/>
    <property type="match status" value="1"/>
</dbReference>
<dbReference type="EMBL" id="SOAW01000003">
    <property type="protein sequence ID" value="TDT29928.1"/>
    <property type="molecule type" value="Genomic_DNA"/>
</dbReference>
<evidence type="ECO:0000313" key="1">
    <source>
        <dbReference type="EMBL" id="TDT29928.1"/>
    </source>
</evidence>
<dbReference type="Pfam" id="PF10103">
    <property type="entry name" value="Zincin_2"/>
    <property type="match status" value="1"/>
</dbReference>
<dbReference type="InterPro" id="IPR022454">
    <property type="entry name" value="CHP03883_F420-assoc"/>
</dbReference>
<organism evidence="1 2">
    <name type="scientific">Naumannella halotolerans</name>
    <dbReference type="NCBI Taxonomy" id="993414"/>
    <lineage>
        <taxon>Bacteria</taxon>
        <taxon>Bacillati</taxon>
        <taxon>Actinomycetota</taxon>
        <taxon>Actinomycetes</taxon>
        <taxon>Propionibacteriales</taxon>
        <taxon>Propionibacteriaceae</taxon>
        <taxon>Naumannella</taxon>
    </lineage>
</organism>